<organism evidence="1 2">
    <name type="scientific">Lentzea rhizosphaerae</name>
    <dbReference type="NCBI Taxonomy" id="2041025"/>
    <lineage>
        <taxon>Bacteria</taxon>
        <taxon>Bacillati</taxon>
        <taxon>Actinomycetota</taxon>
        <taxon>Actinomycetes</taxon>
        <taxon>Pseudonocardiales</taxon>
        <taxon>Pseudonocardiaceae</taxon>
        <taxon>Lentzea</taxon>
    </lineage>
</organism>
<proteinExistence type="predicted"/>
<accession>A0ABV8C7N9</accession>
<sequence length="101" mass="10333">MHVRMVRTGVQDVPAQVRDLQAAGFTDIEITPTFEAADGMYSAIVRAVKPLDSEPVPATASAQEVGSCCGVSACCTTEEQAVDPGVTVAEAKTASGCGCQA</sequence>
<gene>
    <name evidence="1" type="ORF">ACFOWZ_41765</name>
</gene>
<reference evidence="2" key="1">
    <citation type="journal article" date="2019" name="Int. J. Syst. Evol. Microbiol.">
        <title>The Global Catalogue of Microorganisms (GCM) 10K type strain sequencing project: providing services to taxonomists for standard genome sequencing and annotation.</title>
        <authorList>
            <consortium name="The Broad Institute Genomics Platform"/>
            <consortium name="The Broad Institute Genome Sequencing Center for Infectious Disease"/>
            <person name="Wu L."/>
            <person name="Ma J."/>
        </authorList>
    </citation>
    <scope>NUCLEOTIDE SEQUENCE [LARGE SCALE GENOMIC DNA]</scope>
    <source>
        <strain evidence="2">CGMCC 4.7405</strain>
    </source>
</reference>
<name>A0ABV8C7N9_9PSEU</name>
<dbReference type="Proteomes" id="UP001595690">
    <property type="component" value="Unassembled WGS sequence"/>
</dbReference>
<keyword evidence="2" id="KW-1185">Reference proteome</keyword>
<dbReference type="EMBL" id="JBHRZI010000045">
    <property type="protein sequence ID" value="MFC3898035.1"/>
    <property type="molecule type" value="Genomic_DNA"/>
</dbReference>
<evidence type="ECO:0000313" key="1">
    <source>
        <dbReference type="EMBL" id="MFC3898035.1"/>
    </source>
</evidence>
<dbReference type="RefSeq" id="WP_382379529.1">
    <property type="nucleotide sequence ID" value="NZ_JBHRZI010000045.1"/>
</dbReference>
<evidence type="ECO:0000313" key="2">
    <source>
        <dbReference type="Proteomes" id="UP001595690"/>
    </source>
</evidence>
<protein>
    <submittedName>
        <fullName evidence="1">Uncharacterized protein</fullName>
    </submittedName>
</protein>
<comment type="caution">
    <text evidence="1">The sequence shown here is derived from an EMBL/GenBank/DDBJ whole genome shotgun (WGS) entry which is preliminary data.</text>
</comment>